<name>A0A9P7JDI6_9AGAM</name>
<evidence type="ECO:0000313" key="3">
    <source>
        <dbReference type="Proteomes" id="UP000807769"/>
    </source>
</evidence>
<protein>
    <submittedName>
        <fullName evidence="2">Uncharacterized protein</fullName>
    </submittedName>
</protein>
<evidence type="ECO:0000256" key="1">
    <source>
        <dbReference type="SAM" id="MobiDB-lite"/>
    </source>
</evidence>
<comment type="caution">
    <text evidence="2">The sequence shown here is derived from an EMBL/GenBank/DDBJ whole genome shotgun (WGS) entry which is preliminary data.</text>
</comment>
<feature type="region of interest" description="Disordered" evidence="1">
    <location>
        <begin position="96"/>
        <end position="126"/>
    </location>
</feature>
<reference evidence="2" key="1">
    <citation type="journal article" date="2020" name="New Phytol.">
        <title>Comparative genomics reveals dynamic genome evolution in host specialist ectomycorrhizal fungi.</title>
        <authorList>
            <person name="Lofgren L.A."/>
            <person name="Nguyen N.H."/>
            <person name="Vilgalys R."/>
            <person name="Ruytinx J."/>
            <person name="Liao H.L."/>
            <person name="Branco S."/>
            <person name="Kuo A."/>
            <person name="LaButti K."/>
            <person name="Lipzen A."/>
            <person name="Andreopoulos W."/>
            <person name="Pangilinan J."/>
            <person name="Riley R."/>
            <person name="Hundley H."/>
            <person name="Na H."/>
            <person name="Barry K."/>
            <person name="Grigoriev I.V."/>
            <person name="Stajich J.E."/>
            <person name="Kennedy P.G."/>
        </authorList>
    </citation>
    <scope>NUCLEOTIDE SEQUENCE</scope>
    <source>
        <strain evidence="2">MN1</strain>
    </source>
</reference>
<dbReference type="AlphaFoldDB" id="A0A9P7JDI6"/>
<dbReference type="OrthoDB" id="2658914at2759"/>
<proteinExistence type="predicted"/>
<dbReference type="GeneID" id="64634172"/>
<keyword evidence="3" id="KW-1185">Reference proteome</keyword>
<dbReference type="Proteomes" id="UP000807769">
    <property type="component" value="Unassembled WGS sequence"/>
</dbReference>
<dbReference type="EMBL" id="JABBWG010000016">
    <property type="protein sequence ID" value="KAG1816370.1"/>
    <property type="molecule type" value="Genomic_DNA"/>
</dbReference>
<dbReference type="RefSeq" id="XP_041193043.1">
    <property type="nucleotide sequence ID" value="XM_041340156.1"/>
</dbReference>
<evidence type="ECO:0000313" key="2">
    <source>
        <dbReference type="EMBL" id="KAG1816370.1"/>
    </source>
</evidence>
<sequence length="126" mass="14598">MSDDSFYKALMHTTWRLECNRWEKSFLKSLQQEQEGEFKMVETEMEIFKGFITAQGLPALEDDKDYLEAVFAEELDHYDVASEQYDQFMTHAGKCATPFPNSSDTKPSDSHSDAESDDSLIYRSEQ</sequence>
<gene>
    <name evidence="2" type="ORF">BJ212DRAFT_1480821</name>
</gene>
<organism evidence="2 3">
    <name type="scientific">Suillus subaureus</name>
    <dbReference type="NCBI Taxonomy" id="48587"/>
    <lineage>
        <taxon>Eukaryota</taxon>
        <taxon>Fungi</taxon>
        <taxon>Dikarya</taxon>
        <taxon>Basidiomycota</taxon>
        <taxon>Agaricomycotina</taxon>
        <taxon>Agaricomycetes</taxon>
        <taxon>Agaricomycetidae</taxon>
        <taxon>Boletales</taxon>
        <taxon>Suillineae</taxon>
        <taxon>Suillaceae</taxon>
        <taxon>Suillus</taxon>
    </lineage>
</organism>
<accession>A0A9P7JDI6</accession>